<keyword evidence="5 11" id="KW-0812">Transmembrane</keyword>
<dbReference type="SUPFAM" id="SSF56519">
    <property type="entry name" value="Penicillin binding protein dimerisation domain"/>
    <property type="match status" value="1"/>
</dbReference>
<dbReference type="Pfam" id="PF03717">
    <property type="entry name" value="PBP_dimer"/>
    <property type="match status" value="1"/>
</dbReference>
<feature type="transmembrane region" description="Helical" evidence="11">
    <location>
        <begin position="28"/>
        <end position="50"/>
    </location>
</feature>
<protein>
    <submittedName>
        <fullName evidence="14">Penicillin-binding protein 2</fullName>
    </submittedName>
</protein>
<evidence type="ECO:0000313" key="15">
    <source>
        <dbReference type="Proteomes" id="UP001652445"/>
    </source>
</evidence>
<evidence type="ECO:0000256" key="7">
    <source>
        <dbReference type="ARBA" id="ARBA00022984"/>
    </source>
</evidence>
<dbReference type="InterPro" id="IPR005311">
    <property type="entry name" value="PBP_dimer"/>
</dbReference>
<dbReference type="InterPro" id="IPR050515">
    <property type="entry name" value="Beta-lactam/transpept"/>
</dbReference>
<dbReference type="EMBL" id="JAOQIO010000107">
    <property type="protein sequence ID" value="MCU6796798.1"/>
    <property type="molecule type" value="Genomic_DNA"/>
</dbReference>
<evidence type="ECO:0000256" key="10">
    <source>
        <dbReference type="ARBA" id="ARBA00023316"/>
    </source>
</evidence>
<comment type="caution">
    <text evidence="14">The sequence shown here is derived from an EMBL/GenBank/DDBJ whole genome shotgun (WGS) entry which is preliminary data.</text>
</comment>
<keyword evidence="7" id="KW-0573">Peptidoglycan synthesis</keyword>
<feature type="domain" description="Penicillin-binding protein transpeptidase" evidence="12">
    <location>
        <begin position="320"/>
        <end position="655"/>
    </location>
</feature>
<dbReference type="PANTHER" id="PTHR30627">
    <property type="entry name" value="PEPTIDOGLYCAN D,D-TRANSPEPTIDASE"/>
    <property type="match status" value="1"/>
</dbReference>
<evidence type="ECO:0000256" key="6">
    <source>
        <dbReference type="ARBA" id="ARBA00022960"/>
    </source>
</evidence>
<evidence type="ECO:0000313" key="14">
    <source>
        <dbReference type="EMBL" id="MCU6796798.1"/>
    </source>
</evidence>
<dbReference type="InterPro" id="IPR036138">
    <property type="entry name" value="PBP_dimer_sf"/>
</dbReference>
<organism evidence="14 15">
    <name type="scientific">Paenibacillus baimaensis</name>
    <dbReference type="NCBI Taxonomy" id="2982185"/>
    <lineage>
        <taxon>Bacteria</taxon>
        <taxon>Bacillati</taxon>
        <taxon>Bacillota</taxon>
        <taxon>Bacilli</taxon>
        <taxon>Bacillales</taxon>
        <taxon>Paenibacillaceae</taxon>
        <taxon>Paenibacillus</taxon>
    </lineage>
</organism>
<reference evidence="14 15" key="1">
    <citation type="submission" date="2022-09" db="EMBL/GenBank/DDBJ databases">
        <authorList>
            <person name="Han X.L."/>
            <person name="Wang Q."/>
            <person name="Lu T."/>
        </authorList>
    </citation>
    <scope>NUCLEOTIDE SEQUENCE [LARGE SCALE GENOMIC DNA]</scope>
    <source>
        <strain evidence="14 15">WQ 127069</strain>
    </source>
</reference>
<evidence type="ECO:0000256" key="1">
    <source>
        <dbReference type="ARBA" id="ARBA00004167"/>
    </source>
</evidence>
<keyword evidence="6" id="KW-0133">Cell shape</keyword>
<dbReference type="Gene3D" id="3.40.710.10">
    <property type="entry name" value="DD-peptidase/beta-lactamase superfamily"/>
    <property type="match status" value="1"/>
</dbReference>
<keyword evidence="4" id="KW-1003">Cell membrane</keyword>
<evidence type="ECO:0000259" key="12">
    <source>
        <dbReference type="Pfam" id="PF00905"/>
    </source>
</evidence>
<dbReference type="PANTHER" id="PTHR30627:SF2">
    <property type="entry name" value="PEPTIDOGLYCAN D,D-TRANSPEPTIDASE MRDA"/>
    <property type="match status" value="1"/>
</dbReference>
<dbReference type="Gene3D" id="3.90.1310.10">
    <property type="entry name" value="Penicillin-binding protein 2a (Domain 2)"/>
    <property type="match status" value="1"/>
</dbReference>
<keyword evidence="10" id="KW-0961">Cell wall biogenesis/degradation</keyword>
<evidence type="ECO:0000256" key="11">
    <source>
        <dbReference type="SAM" id="Phobius"/>
    </source>
</evidence>
<evidence type="ECO:0000256" key="9">
    <source>
        <dbReference type="ARBA" id="ARBA00023136"/>
    </source>
</evidence>
<feature type="domain" description="Penicillin-binding protein dimerisation" evidence="13">
    <location>
        <begin position="69"/>
        <end position="269"/>
    </location>
</feature>
<dbReference type="RefSeq" id="WP_262687611.1">
    <property type="nucleotide sequence ID" value="NZ_JAOQIO010000107.1"/>
</dbReference>
<evidence type="ECO:0000256" key="5">
    <source>
        <dbReference type="ARBA" id="ARBA00022692"/>
    </source>
</evidence>
<evidence type="ECO:0000256" key="8">
    <source>
        <dbReference type="ARBA" id="ARBA00022989"/>
    </source>
</evidence>
<evidence type="ECO:0000259" key="13">
    <source>
        <dbReference type="Pfam" id="PF03717"/>
    </source>
</evidence>
<comment type="subcellular location">
    <subcellularLocation>
        <location evidence="2">Cell membrane</location>
    </subcellularLocation>
    <subcellularLocation>
        <location evidence="1">Membrane</location>
        <topology evidence="1">Single-pass membrane protein</topology>
    </subcellularLocation>
</comment>
<gene>
    <name evidence="14" type="ORF">OB236_32195</name>
</gene>
<evidence type="ECO:0000256" key="3">
    <source>
        <dbReference type="ARBA" id="ARBA00007171"/>
    </source>
</evidence>
<comment type="similarity">
    <text evidence="3">Belongs to the transpeptidase family.</text>
</comment>
<proteinExistence type="inferred from homology"/>
<dbReference type="SUPFAM" id="SSF56601">
    <property type="entry name" value="beta-lactamase/transpeptidase-like"/>
    <property type="match status" value="1"/>
</dbReference>
<name>A0ABT2UQ56_9BACL</name>
<evidence type="ECO:0000256" key="2">
    <source>
        <dbReference type="ARBA" id="ARBA00004236"/>
    </source>
</evidence>
<sequence length="678" mass="75054">MFGNKKANDDPQQQEAAKRSHFTFRVNLIFFCTFFFFSILIVRLAVLQFVEGSQLKAEEANNTKMDTPIGPIRGNIYDRGGAPLAFTSSTQSLYFRMESDQKKDDVITLARKLEEIFKEHGTPPNNLLGAAEIIKEMDVGYDLDKNTTTAPSYSFVPRRLKSGLSNDEIAFILERRDELKWLEIMEESIRTYDNGPIAAQLIGYMRPFSTAREPNNGLPFYKNKDNTKGYLDTEYVGYDGIELMYQEELRGKNGSKTYPVNASQKIIGKVSVKAPEKGNNLYLTINKNVQEVAEQAIIDQLAAAKSTSNRSASAPNARAGYAVAIEVETGKVVAMASMPDYDPNIWNGVVLTSEYNRIQPFINNGTITSAFPDYPPAELKNHPTSVVYVGSIIKPLSVLIGLNEGLFGVDTLYNDTGEYTYGKDNGSKLTNSDRASYGYINAADAIWHSSNTFMSAMVGYKLHQKYGSQSADVWESYLNKFGLGVPSGSGLPRENAGISEFKTNEKESMQSRMVFASWGQNEKYTTMQMAQYAATLASRGKKLKPLLVDKIETYEGQPVQTMEPVVMEETTFPKPYWDSVIKGMEKVFVTGFDGFPYPYARKTGTSTQSVGGKLIDNAVFIAFAPVEKPKLAIAVVVPEGGFGSWNAAPIARKIFDAYDQYYGLDGVPKGAKGTAEAP</sequence>
<dbReference type="InterPro" id="IPR012338">
    <property type="entry name" value="Beta-lactam/transpept-like"/>
</dbReference>
<evidence type="ECO:0000256" key="4">
    <source>
        <dbReference type="ARBA" id="ARBA00022475"/>
    </source>
</evidence>
<accession>A0ABT2UQ56</accession>
<dbReference type="InterPro" id="IPR001460">
    <property type="entry name" value="PCN-bd_Tpept"/>
</dbReference>
<keyword evidence="8 11" id="KW-1133">Transmembrane helix</keyword>
<keyword evidence="15" id="KW-1185">Reference proteome</keyword>
<keyword evidence="9 11" id="KW-0472">Membrane</keyword>
<dbReference type="Proteomes" id="UP001652445">
    <property type="component" value="Unassembled WGS sequence"/>
</dbReference>
<dbReference type="Pfam" id="PF00905">
    <property type="entry name" value="Transpeptidase"/>
    <property type="match status" value="1"/>
</dbReference>